<dbReference type="VEuPathDB" id="FungiDB:RhiirFUN_012656"/>
<comment type="subcellular location">
    <subcellularLocation>
        <location evidence="1">Membrane</location>
    </subcellularLocation>
</comment>
<dbReference type="AlphaFoldDB" id="A0A2I1G8H1"/>
<keyword evidence="3 6" id="KW-0812">Transmembrane</keyword>
<dbReference type="EMBL" id="LLXI01000224">
    <property type="protein sequence ID" value="PKY42902.1"/>
    <property type="molecule type" value="Genomic_DNA"/>
</dbReference>
<evidence type="ECO:0000256" key="2">
    <source>
        <dbReference type="ARBA" id="ARBA00009530"/>
    </source>
</evidence>
<gene>
    <name evidence="7" type="ORF">RhiirA4_456799</name>
</gene>
<sequence>MGTISNNQRLAIEIVSITLGVIVVSFIVICFVIGLRRLKAQSIPKYLILFLLAFICPPLCVFIIRDQIKSESCLKVMFRILTCDYCCGFCNPNAVINLILTTCYIPGVLHALYLLFSVLDDI</sequence>
<evidence type="ECO:0000256" key="5">
    <source>
        <dbReference type="ARBA" id="ARBA00023136"/>
    </source>
</evidence>
<dbReference type="VEuPathDB" id="FungiDB:FUN_011368"/>
<keyword evidence="8" id="KW-1185">Reference proteome</keyword>
<proteinExistence type="inferred from homology"/>
<name>A0A2I1G8H1_9GLOM</name>
<evidence type="ECO:0000256" key="1">
    <source>
        <dbReference type="ARBA" id="ARBA00004370"/>
    </source>
</evidence>
<dbReference type="GO" id="GO:0016020">
    <property type="term" value="C:membrane"/>
    <property type="evidence" value="ECO:0007669"/>
    <property type="project" value="UniProtKB-SubCell"/>
</dbReference>
<feature type="transmembrane region" description="Helical" evidence="6">
    <location>
        <begin position="46"/>
        <end position="64"/>
    </location>
</feature>
<evidence type="ECO:0000313" key="8">
    <source>
        <dbReference type="Proteomes" id="UP000234323"/>
    </source>
</evidence>
<protein>
    <submittedName>
        <fullName evidence="7">Uncharacterized protein</fullName>
    </submittedName>
</protein>
<keyword evidence="5 6" id="KW-0472">Membrane</keyword>
<reference evidence="7 8" key="1">
    <citation type="submission" date="2015-10" db="EMBL/GenBank/DDBJ databases">
        <title>Genome analyses suggest a sexual origin of heterokaryosis in a supposedly ancient asexual fungus.</title>
        <authorList>
            <person name="Ropars J."/>
            <person name="Sedzielewska K."/>
            <person name="Noel J."/>
            <person name="Charron P."/>
            <person name="Farinelli L."/>
            <person name="Marton T."/>
            <person name="Kruger M."/>
            <person name="Pelin A."/>
            <person name="Brachmann A."/>
            <person name="Corradi N."/>
        </authorList>
    </citation>
    <scope>NUCLEOTIDE SEQUENCE [LARGE SCALE GENOMIC DNA]</scope>
    <source>
        <strain evidence="7 8">A4</strain>
    </source>
</reference>
<dbReference type="Proteomes" id="UP000234323">
    <property type="component" value="Unassembled WGS sequence"/>
</dbReference>
<organism evidence="7 8">
    <name type="scientific">Rhizophagus irregularis</name>
    <dbReference type="NCBI Taxonomy" id="588596"/>
    <lineage>
        <taxon>Eukaryota</taxon>
        <taxon>Fungi</taxon>
        <taxon>Fungi incertae sedis</taxon>
        <taxon>Mucoromycota</taxon>
        <taxon>Glomeromycotina</taxon>
        <taxon>Glomeromycetes</taxon>
        <taxon>Glomerales</taxon>
        <taxon>Glomeraceae</taxon>
        <taxon>Rhizophagus</taxon>
    </lineage>
</organism>
<comment type="similarity">
    <text evidence="2">Belongs to the UPF0057 (PMP3) family.</text>
</comment>
<evidence type="ECO:0000256" key="3">
    <source>
        <dbReference type="ARBA" id="ARBA00022692"/>
    </source>
</evidence>
<dbReference type="InterPro" id="IPR000612">
    <property type="entry name" value="PMP3"/>
</dbReference>
<evidence type="ECO:0000256" key="4">
    <source>
        <dbReference type="ARBA" id="ARBA00022989"/>
    </source>
</evidence>
<accession>A0A2I1G8H1</accession>
<dbReference type="Pfam" id="PF01679">
    <property type="entry name" value="Pmp3"/>
    <property type="match status" value="1"/>
</dbReference>
<dbReference type="VEuPathDB" id="FungiDB:RhiirA1_453165"/>
<feature type="transmembrane region" description="Helical" evidence="6">
    <location>
        <begin position="12"/>
        <end position="34"/>
    </location>
</feature>
<dbReference type="OrthoDB" id="2802411at2759"/>
<comment type="caution">
    <text evidence="7">The sequence shown here is derived from an EMBL/GenBank/DDBJ whole genome shotgun (WGS) entry which is preliminary data.</text>
</comment>
<evidence type="ECO:0000313" key="7">
    <source>
        <dbReference type="EMBL" id="PKY42902.1"/>
    </source>
</evidence>
<evidence type="ECO:0000256" key="6">
    <source>
        <dbReference type="SAM" id="Phobius"/>
    </source>
</evidence>
<keyword evidence="4 6" id="KW-1133">Transmembrane helix</keyword>